<dbReference type="EMBL" id="CP005961">
    <property type="protein sequence ID" value="AHZ73613.1"/>
    <property type="molecule type" value="Genomic_DNA"/>
</dbReference>
<dbReference type="Proteomes" id="UP000026913">
    <property type="component" value="Plasmid unnamed"/>
</dbReference>
<accession>A0A024EML1</accession>
<dbReference type="RefSeq" id="WP_010466358.1">
    <property type="nucleotide sequence ID" value="NZ_CP005961.1"/>
</dbReference>
<protein>
    <recommendedName>
        <fullName evidence="3">Replication terminus site-binding protein</fullName>
    </recommendedName>
</protein>
<reference evidence="1 2" key="1">
    <citation type="journal article" date="2012" name="J. Bacteriol.">
        <title>Genome sequence of cold-adapted Pseudomonas mandelii strain JR-1.</title>
        <authorList>
            <person name="Jang S.H."/>
            <person name="Kim J."/>
            <person name="Kim J."/>
            <person name="Hong S."/>
            <person name="Lee C."/>
        </authorList>
    </citation>
    <scope>NUCLEOTIDE SEQUENCE [LARGE SCALE GENOMIC DNA]</scope>
    <source>
        <strain evidence="1 2">JR-1</strain>
        <plasmid evidence="2">Plasmid</plasmid>
    </source>
</reference>
<dbReference type="GO" id="GO:0005737">
    <property type="term" value="C:cytoplasm"/>
    <property type="evidence" value="ECO:0007669"/>
    <property type="project" value="InterPro"/>
</dbReference>
<dbReference type="AlphaFoldDB" id="A0A024EML1"/>
<organism evidence="1 2">
    <name type="scientific">Pseudomonas mandelii JR-1</name>
    <dbReference type="NCBI Taxonomy" id="1147786"/>
    <lineage>
        <taxon>Bacteria</taxon>
        <taxon>Pseudomonadati</taxon>
        <taxon>Pseudomonadota</taxon>
        <taxon>Gammaproteobacteria</taxon>
        <taxon>Pseudomonadales</taxon>
        <taxon>Pseudomonadaceae</taxon>
        <taxon>Pseudomonas</taxon>
    </lineage>
</organism>
<proteinExistence type="predicted"/>
<dbReference type="Pfam" id="PF05472">
    <property type="entry name" value="Ter"/>
    <property type="match status" value="1"/>
</dbReference>
<dbReference type="OrthoDB" id="6994998at2"/>
<name>A0A024EML1_9PSED</name>
<dbReference type="GO" id="GO:0006274">
    <property type="term" value="P:DNA replication termination"/>
    <property type="evidence" value="ECO:0007669"/>
    <property type="project" value="InterPro"/>
</dbReference>
<gene>
    <name evidence="1" type="ORF">OU5_P0361</name>
</gene>
<sequence>MYEDVERAYQQLVRAVTRFNATWPSLVVRGKVWRLPVLQEQRTPDIIDVSEVANDEIIEVTLEAIGTFERDLGQAPGTVMRLPGYFQLSESVLPLALEINTAKKKVLDAIEAVRVAQNLTPEMRPRIMRRALGPGFSTKQLQRTLHAFDGAPRRISFTWAGHTTGNEKISVAKIRLQLINESEARAASEEIPVHDTPEYLDLRAINHLADTEVLIKHKSVAPHPRCIIWFGEKGERWDATIKANLPVFVLAGELEMKLSKLKSFNKAARGEKRRDIKARDEVWPQRDIYMPTAGGQAPVQEKHEVDDQVPSTYRLSGVIYQRQ</sequence>
<dbReference type="KEGG" id="pman:OU5_P0361"/>
<geneLocation type="plasmid" evidence="2"/>
<keyword evidence="1" id="KW-0614">Plasmid</keyword>
<dbReference type="GO" id="GO:0003677">
    <property type="term" value="F:DNA binding"/>
    <property type="evidence" value="ECO:0007669"/>
    <property type="project" value="InterPro"/>
</dbReference>
<dbReference type="InterPro" id="IPR036381">
    <property type="entry name" value="Tus_dom1"/>
</dbReference>
<evidence type="ECO:0008006" key="3">
    <source>
        <dbReference type="Google" id="ProtNLM"/>
    </source>
</evidence>
<dbReference type="HOGENOM" id="CLU_860157_0_0_6"/>
<evidence type="ECO:0000313" key="2">
    <source>
        <dbReference type="Proteomes" id="UP000026913"/>
    </source>
</evidence>
<dbReference type="InterPro" id="IPR008865">
    <property type="entry name" value="DNA_replication_term_site-bd"/>
</dbReference>
<dbReference type="Gene3D" id="3.50.14.10">
    <property type="entry name" value="Replication terminator Tus, domain 1 superfamily/Replication terminator Tus"/>
    <property type="match status" value="1"/>
</dbReference>
<evidence type="ECO:0000313" key="1">
    <source>
        <dbReference type="EMBL" id="AHZ73613.1"/>
    </source>
</evidence>